<dbReference type="EMBL" id="AP028679">
    <property type="protein sequence ID" value="BEQ16701.1"/>
    <property type="molecule type" value="Genomic_DNA"/>
</dbReference>
<feature type="transmembrane region" description="Helical" evidence="1">
    <location>
        <begin position="940"/>
        <end position="963"/>
    </location>
</feature>
<evidence type="ECO:0000256" key="1">
    <source>
        <dbReference type="SAM" id="Phobius"/>
    </source>
</evidence>
<protein>
    <submittedName>
        <fullName evidence="2">Multidrug transporter AcrB</fullName>
    </submittedName>
</protein>
<reference evidence="3" key="1">
    <citation type="journal article" date="2023" name="Arch. Microbiol.">
        <title>Desulfoferula mesophilus gen. nov. sp. nov., a mesophilic sulfate-reducing bacterium isolated from a brackish lake sediment.</title>
        <authorList>
            <person name="Watanabe T."/>
            <person name="Yabe T."/>
            <person name="Tsuji J.M."/>
            <person name="Fukui M."/>
        </authorList>
    </citation>
    <scope>NUCLEOTIDE SEQUENCE [LARGE SCALE GENOMIC DNA]</scope>
    <source>
        <strain evidence="3">12FAK</strain>
    </source>
</reference>
<feature type="transmembrane region" description="Helical" evidence="1">
    <location>
        <begin position="1011"/>
        <end position="1038"/>
    </location>
</feature>
<dbReference type="GO" id="GO:0005886">
    <property type="term" value="C:plasma membrane"/>
    <property type="evidence" value="ECO:0007669"/>
    <property type="project" value="TreeGrafter"/>
</dbReference>
<evidence type="ECO:0000313" key="3">
    <source>
        <dbReference type="Proteomes" id="UP001366166"/>
    </source>
</evidence>
<sequence length="1063" mass="117268">MKSLVRFTLAQTVLVNLLFIILMVAGAFALFSMPVERYPNVRLGKVFINTIYPGASPEEVEALVTREIEDALDDLQNVEFVRSSSYRQRSSVVVKFLDDTDYQRGYDDLRLKVLGIMDELPPEVDPPVFNDLDVNDWLPAVSVNLVGDRSNRALTLMAKQMKVALRQIPGVKEVKLQGELTREFHVMLDPAKLSRHGITFNQAANALGNAGVSIPAGDFTTPGGEFVIKADERFRSRAQVLDTIVRTDADGSFVRLRDLASHARLDYRDAYVLSTVNGQDCVNLSVIKTRQGNAMSIVRDVEEVVKSFEPIMAREGVSLVLTQDSTVKIADAMRTMGWNLLVGVLLVCAVIAYFMGFRNAMITTVGIPFSFLLTMFFMWITGNSLNEITLFCFVLVSGIIVDDAIVVVENIYRRYQEGEPLESAVVNGTSEVFWPVISATSTTVAAFLPMLIMTGSTGEFFALIPKAVSFALAASVVECLLILPLHFKDWGPKKLKAHIDEGSLDFSGEGRVMGVLRVGVNRMLGWGLRHRWLTLGLTGCLFLSALSIAVISASGVAQLIKVKFFPDDYSLYYVQVEAPITAPIEQTNRIIKRISQNIMEQGPGMARSAAGLAGFYLTEDYEPVFGSNLGHIAVTLPAKEDRAFKNNPSNDPMRHLPWVREQLRPFEKDGVKLTVRPEKDAPPAGKDINVRVVGSNPEAVAALSRQVKRLLTSEPELKASVMDVADNLGQPSRVFRYRVAPERAAQYGATPSQVVGLAASVLGGRYVGKYRLVDEDVDLKVKMDPDFVATPEQALMIPLLEHPSGPVRLGDLTVAKVYQERGQLNRFQGQRAITITGNLRPDAPLSTPAVVENLRRRYRAMASEYPGATLAFAGEFESTRKSFQSLFYAFGLALLLIYVILATQFKSYLQPVIILSAVSFALIGVIYGKFFTQTLFTVNSFVATVGVAGVVVNDALVLIDFLNRRLRSGLERRQALMQAVNIRLRPILLTTVTTTLGLLPMAVGFPEYSLVWGTMASTFVTGLCTATFLTLVVVPVMWDLMEGWTARHKERRQAKAELKAADA</sequence>
<keyword evidence="1" id="KW-0812">Transmembrane</keyword>
<feature type="transmembrane region" description="Helical" evidence="1">
    <location>
        <begin position="984"/>
        <end position="1005"/>
    </location>
</feature>
<dbReference type="PRINTS" id="PR00702">
    <property type="entry name" value="ACRIFLAVINRP"/>
</dbReference>
<feature type="transmembrane region" description="Helical" evidence="1">
    <location>
        <begin position="467"/>
        <end position="487"/>
    </location>
</feature>
<keyword evidence="3" id="KW-1185">Reference proteome</keyword>
<feature type="transmembrane region" description="Helical" evidence="1">
    <location>
        <begin position="336"/>
        <end position="355"/>
    </location>
</feature>
<feature type="transmembrane region" description="Helical" evidence="1">
    <location>
        <begin position="12"/>
        <end position="33"/>
    </location>
</feature>
<evidence type="ECO:0000313" key="2">
    <source>
        <dbReference type="EMBL" id="BEQ16701.1"/>
    </source>
</evidence>
<dbReference type="InterPro" id="IPR027463">
    <property type="entry name" value="AcrB_DN_DC_subdom"/>
</dbReference>
<feature type="transmembrane region" description="Helical" evidence="1">
    <location>
        <begin position="885"/>
        <end position="901"/>
    </location>
</feature>
<feature type="transmembrane region" description="Helical" evidence="1">
    <location>
        <begin position="388"/>
        <end position="412"/>
    </location>
</feature>
<dbReference type="Gene3D" id="3.30.70.1320">
    <property type="entry name" value="Multidrug efflux transporter AcrB pore domain like"/>
    <property type="match status" value="1"/>
</dbReference>
<dbReference type="GO" id="GO:0042910">
    <property type="term" value="F:xenobiotic transmembrane transporter activity"/>
    <property type="evidence" value="ECO:0007669"/>
    <property type="project" value="TreeGrafter"/>
</dbReference>
<name>A0AAU9F0X5_9BACT</name>
<dbReference type="Gene3D" id="3.30.70.1430">
    <property type="entry name" value="Multidrug efflux transporter AcrB pore domain"/>
    <property type="match status" value="2"/>
</dbReference>
<dbReference type="Proteomes" id="UP001366166">
    <property type="component" value="Chromosome"/>
</dbReference>
<dbReference type="Gene3D" id="3.30.70.1440">
    <property type="entry name" value="Multidrug efflux transporter AcrB pore domain"/>
    <property type="match status" value="1"/>
</dbReference>
<feature type="transmembrane region" description="Helical" evidence="1">
    <location>
        <begin position="432"/>
        <end position="455"/>
    </location>
</feature>
<proteinExistence type="predicted"/>
<dbReference type="SUPFAM" id="SSF82714">
    <property type="entry name" value="Multidrug efflux transporter AcrB TolC docking domain, DN and DC subdomains"/>
    <property type="match status" value="2"/>
</dbReference>
<gene>
    <name evidence="2" type="ORF">FAK_37670</name>
</gene>
<feature type="transmembrane region" description="Helical" evidence="1">
    <location>
        <begin position="908"/>
        <end position="928"/>
    </location>
</feature>
<dbReference type="InterPro" id="IPR001036">
    <property type="entry name" value="Acrflvin-R"/>
</dbReference>
<keyword evidence="1" id="KW-1133">Transmembrane helix</keyword>
<dbReference type="SUPFAM" id="SSF82693">
    <property type="entry name" value="Multidrug efflux transporter AcrB pore domain, PN1, PN2, PC1 and PC2 subdomains"/>
    <property type="match status" value="2"/>
</dbReference>
<dbReference type="RefSeq" id="WP_338602909.1">
    <property type="nucleotide sequence ID" value="NZ_AP028679.1"/>
</dbReference>
<dbReference type="Gene3D" id="1.20.1640.10">
    <property type="entry name" value="Multidrug efflux transporter AcrB transmembrane domain"/>
    <property type="match status" value="2"/>
</dbReference>
<dbReference type="Gene3D" id="3.30.2090.10">
    <property type="entry name" value="Multidrug efflux transporter AcrB TolC docking domain, DN and DC subdomains"/>
    <property type="match status" value="2"/>
</dbReference>
<dbReference type="AlphaFoldDB" id="A0AAU9F0X5"/>
<dbReference type="SUPFAM" id="SSF82866">
    <property type="entry name" value="Multidrug efflux transporter AcrB transmembrane domain"/>
    <property type="match status" value="2"/>
</dbReference>
<feature type="transmembrane region" description="Helical" evidence="1">
    <location>
        <begin position="532"/>
        <end position="557"/>
    </location>
</feature>
<keyword evidence="1" id="KW-0472">Membrane</keyword>
<dbReference type="PANTHER" id="PTHR32063:SF33">
    <property type="entry name" value="RND SUPERFAMILY EFFLUX PUMP PERMEASE COMPONENT"/>
    <property type="match status" value="1"/>
</dbReference>
<accession>A0AAU9F0X5</accession>
<dbReference type="KEGG" id="dmp:FAK_37670"/>
<feature type="transmembrane region" description="Helical" evidence="1">
    <location>
        <begin position="362"/>
        <end position="382"/>
    </location>
</feature>
<organism evidence="2 3">
    <name type="scientific">Desulfoferula mesophila</name>
    <dbReference type="NCBI Taxonomy" id="3058419"/>
    <lineage>
        <taxon>Bacteria</taxon>
        <taxon>Pseudomonadati</taxon>
        <taxon>Thermodesulfobacteriota</taxon>
        <taxon>Desulfarculia</taxon>
        <taxon>Desulfarculales</taxon>
        <taxon>Desulfarculaceae</taxon>
        <taxon>Desulfoferula</taxon>
    </lineage>
</organism>
<dbReference type="Pfam" id="PF00873">
    <property type="entry name" value="ACR_tran"/>
    <property type="match status" value="1"/>
</dbReference>
<dbReference type="PANTHER" id="PTHR32063">
    <property type="match status" value="1"/>
</dbReference>